<evidence type="ECO:0000313" key="4">
    <source>
        <dbReference type="Proteomes" id="UP001428341"/>
    </source>
</evidence>
<reference evidence="3 4" key="1">
    <citation type="submission" date="2024-05" db="EMBL/GenBank/DDBJ databases">
        <title>Haplotype-resolved chromosome-level genome assembly of Huyou (Citrus changshanensis).</title>
        <authorList>
            <person name="Miao C."/>
            <person name="Chen W."/>
            <person name="Wu Y."/>
            <person name="Wang L."/>
            <person name="Zhao S."/>
            <person name="Grierson D."/>
            <person name="Xu C."/>
            <person name="Chen K."/>
        </authorList>
    </citation>
    <scope>NUCLEOTIDE SEQUENCE [LARGE SCALE GENOMIC DNA]</scope>
    <source>
        <strain evidence="3">01-14</strain>
        <tissue evidence="3">Leaf</tissue>
    </source>
</reference>
<feature type="region of interest" description="Disordered" evidence="1">
    <location>
        <begin position="64"/>
        <end position="91"/>
    </location>
</feature>
<dbReference type="PANTHER" id="PTHR33179:SF4">
    <property type="entry name" value="VQ MOTIF-CONTAINING PROTEIN"/>
    <property type="match status" value="1"/>
</dbReference>
<organism evidence="3 4">
    <name type="scientific">Citrus x changshan-huyou</name>
    <dbReference type="NCBI Taxonomy" id="2935761"/>
    <lineage>
        <taxon>Eukaryota</taxon>
        <taxon>Viridiplantae</taxon>
        <taxon>Streptophyta</taxon>
        <taxon>Embryophyta</taxon>
        <taxon>Tracheophyta</taxon>
        <taxon>Spermatophyta</taxon>
        <taxon>Magnoliopsida</taxon>
        <taxon>eudicotyledons</taxon>
        <taxon>Gunneridae</taxon>
        <taxon>Pentapetalae</taxon>
        <taxon>rosids</taxon>
        <taxon>malvids</taxon>
        <taxon>Sapindales</taxon>
        <taxon>Rutaceae</taxon>
        <taxon>Aurantioideae</taxon>
        <taxon>Citrus</taxon>
    </lineage>
</organism>
<protein>
    <recommendedName>
        <fullName evidence="2">VQ domain-containing protein</fullName>
    </recommendedName>
</protein>
<feature type="region of interest" description="Disordered" evidence="1">
    <location>
        <begin position="1"/>
        <end position="33"/>
    </location>
</feature>
<dbReference type="InterPro" id="IPR039609">
    <property type="entry name" value="VQ_15/22"/>
</dbReference>
<dbReference type="Proteomes" id="UP001428341">
    <property type="component" value="Unassembled WGS sequence"/>
</dbReference>
<dbReference type="AlphaFoldDB" id="A0AAP0MPG5"/>
<name>A0AAP0MPG5_9ROSI</name>
<feature type="compositionally biased region" description="Low complexity" evidence="1">
    <location>
        <begin position="1"/>
        <end position="13"/>
    </location>
</feature>
<evidence type="ECO:0000259" key="2">
    <source>
        <dbReference type="Pfam" id="PF05678"/>
    </source>
</evidence>
<feature type="domain" description="VQ" evidence="2">
    <location>
        <begin position="168"/>
        <end position="195"/>
    </location>
</feature>
<keyword evidence="4" id="KW-1185">Reference proteome</keyword>
<dbReference type="EMBL" id="JBCGBO010000003">
    <property type="protein sequence ID" value="KAK9216039.1"/>
    <property type="molecule type" value="Genomic_DNA"/>
</dbReference>
<gene>
    <name evidence="3" type="ORF">WN944_008046</name>
</gene>
<accession>A0AAP0MPG5</accession>
<proteinExistence type="predicted"/>
<feature type="region of interest" description="Disordered" evidence="1">
    <location>
        <begin position="403"/>
        <end position="429"/>
    </location>
</feature>
<dbReference type="PANTHER" id="PTHR33179">
    <property type="entry name" value="VQ MOTIF-CONTAINING PROTEIN"/>
    <property type="match status" value="1"/>
</dbReference>
<comment type="caution">
    <text evidence="3">The sequence shown here is derived from an EMBL/GenBank/DDBJ whole genome shotgun (WGS) entry which is preliminary data.</text>
</comment>
<sequence>MDSGNSGSMQSSSGDEEYDSRSESAAAPPPPAFFNFSSNSINNFAGFQNQQPPTFFDMIPSSSYLQAHSQSQSQSQPQPQHNSNPSSFLNLDLVGSRTTRSCSVFRSSEPSCTDSSTVAHQGLINHGSFSTAPSSSHMQQQSRLLVNDQYQTNVVVKNPKKRTRTSRRAPTTVLTTDTSNFRAMVQEFTGIPSQPFSVGSSYSRRLDLFGPGSAIKSSGNIHNHLEPMGGPLNYHLRPATQKFQPNLFSSPSSSSSMIEAIAAAAAASTSHNTTSNYHVLSELGLNSNNNNNTKEPQNTLNNIMQSQNLNHHPVVSFQSILQHSSPLNNPSLTFGANNKSQASHFGAPSFEDHDHHLAMSHHGSHVGLPNNQDQFRSFDGNFANSSQRATSCKLNYSASSSDFHHNKNLENVSSRGTEGTVDSWICPSD</sequence>
<dbReference type="InterPro" id="IPR008889">
    <property type="entry name" value="VQ"/>
</dbReference>
<evidence type="ECO:0000313" key="3">
    <source>
        <dbReference type="EMBL" id="KAK9216039.1"/>
    </source>
</evidence>
<evidence type="ECO:0000256" key="1">
    <source>
        <dbReference type="SAM" id="MobiDB-lite"/>
    </source>
</evidence>
<dbReference type="Pfam" id="PF05678">
    <property type="entry name" value="VQ"/>
    <property type="match status" value="1"/>
</dbReference>
<feature type="compositionally biased region" description="Low complexity" evidence="1">
    <location>
        <begin position="64"/>
        <end position="87"/>
    </location>
</feature>